<feature type="compositionally biased region" description="Basic and acidic residues" evidence="1">
    <location>
        <begin position="39"/>
        <end position="51"/>
    </location>
</feature>
<sequence>MNTFDNLDFISEKLATQKRASPARSRQMIKRSKNRKSRVLTDEENRKFTKQEKKHLHKLAKKNAKETKDSGVMRKTCQRLDVSTLNVIEDDIYICSSDEEREDNDVASVLVEKPEPCGSGWVCDEWSGGYYRVQFYATKPDFKPNQSGNWFLDEWERGYYFSNF</sequence>
<evidence type="ECO:0000313" key="3">
    <source>
        <dbReference type="Proteomes" id="UP000241474"/>
    </source>
</evidence>
<protein>
    <submittedName>
        <fullName evidence="2">Uncharacterized protein</fullName>
    </submittedName>
</protein>
<dbReference type="Proteomes" id="UP000241474">
    <property type="component" value="Segment"/>
</dbReference>
<evidence type="ECO:0000256" key="1">
    <source>
        <dbReference type="SAM" id="MobiDB-lite"/>
    </source>
</evidence>
<name>A0A0G2XZP8_MIMIV</name>
<reference evidence="2 3" key="1">
    <citation type="submission" date="2014-10" db="EMBL/GenBank/DDBJ databases">
        <title>Pan-genome analysis of Brazilian lineage A amoebal mimiviruses.</title>
        <authorList>
            <person name="Assis F.L."/>
            <person name="Abrahao J.S."/>
            <person name="Kroon E.G."/>
            <person name="Dornas F.P."/>
            <person name="Andrade K.R."/>
            <person name="Borato P.V.M."/>
            <person name="Pilotto M.R."/>
            <person name="Benamar S."/>
            <person name="LaScola B."/>
            <person name="Colson P."/>
        </authorList>
    </citation>
    <scope>NUCLEOTIDE SEQUENCE [LARGE SCALE GENOMIC DNA]</scope>
    <source>
        <strain evidence="2 3">Oyster</strain>
    </source>
</reference>
<feature type="region of interest" description="Disordered" evidence="1">
    <location>
        <begin position="15"/>
        <end position="51"/>
    </location>
</feature>
<dbReference type="EMBL" id="KM982401">
    <property type="protein sequence ID" value="AKI78800.1"/>
    <property type="molecule type" value="Genomic_DNA"/>
</dbReference>
<evidence type="ECO:0000313" key="2">
    <source>
        <dbReference type="EMBL" id="AKI78800.1"/>
    </source>
</evidence>
<feature type="compositionally biased region" description="Basic residues" evidence="1">
    <location>
        <begin position="27"/>
        <end position="38"/>
    </location>
</feature>
<accession>A0A0G2XZP8</accession>
<organismHost>
    <name type="scientific">Acanthamoeba polyphaga</name>
    <name type="common">Amoeba</name>
    <dbReference type="NCBI Taxonomy" id="5757"/>
</organismHost>
<organism evidence="2 3">
    <name type="scientific">Acanthamoeba polyphaga mimivirus</name>
    <name type="common">APMV</name>
    <dbReference type="NCBI Taxonomy" id="212035"/>
    <lineage>
        <taxon>Viruses</taxon>
        <taxon>Varidnaviria</taxon>
        <taxon>Bamfordvirae</taxon>
        <taxon>Nucleocytoviricota</taxon>
        <taxon>Megaviricetes</taxon>
        <taxon>Imitervirales</taxon>
        <taxon>Mimiviridae</taxon>
        <taxon>Megamimivirinae</taxon>
        <taxon>Mimivirus</taxon>
        <taxon>Mimivirus bradfordmassiliense</taxon>
    </lineage>
</organism>
<proteinExistence type="predicted"/>